<dbReference type="InterPro" id="IPR005122">
    <property type="entry name" value="Uracil-DNA_glycosylase-like"/>
</dbReference>
<dbReference type="SMART" id="SM00987">
    <property type="entry name" value="UreE_C"/>
    <property type="match status" value="1"/>
</dbReference>
<dbReference type="Gene3D" id="3.40.470.10">
    <property type="entry name" value="Uracil-DNA glycosylase-like domain"/>
    <property type="match status" value="1"/>
</dbReference>
<dbReference type="CDD" id="cd10033">
    <property type="entry name" value="UDG_like"/>
    <property type="match status" value="1"/>
</dbReference>
<sequence length="163" mass="18491">MFCDKAVINLISQAPGKVAHDKNIAWLDASGKRLRRWLGLSESQFYQQQLVNVLPMSFCFPGYKNGADAPPLKACAPQWHPHFLSLSNASLTIYLGRYAQQNYLPQYATLTAAVQDYEALLNQNCIALPHPSGRNNRWLKRYAWFEQSTLPALRTRIRNLLAG</sequence>
<dbReference type="Pfam" id="PF03167">
    <property type="entry name" value="UDG"/>
    <property type="match status" value="1"/>
</dbReference>
<dbReference type="InterPro" id="IPR036895">
    <property type="entry name" value="Uracil-DNA_glycosylase-like_sf"/>
</dbReference>
<evidence type="ECO:0000313" key="2">
    <source>
        <dbReference type="EMBL" id="MDM7862105.1"/>
    </source>
</evidence>
<organism evidence="2 3">
    <name type="scientific">Alteromonas arenosi</name>
    <dbReference type="NCBI Taxonomy" id="3055817"/>
    <lineage>
        <taxon>Bacteria</taxon>
        <taxon>Pseudomonadati</taxon>
        <taxon>Pseudomonadota</taxon>
        <taxon>Gammaproteobacteria</taxon>
        <taxon>Alteromonadales</taxon>
        <taxon>Alteromonadaceae</taxon>
        <taxon>Alteromonas/Salinimonas group</taxon>
        <taxon>Alteromonas</taxon>
    </lineage>
</organism>
<protein>
    <submittedName>
        <fullName evidence="2">Uracil-DNA glycosylase family protein</fullName>
    </submittedName>
</protein>
<dbReference type="PANTHER" id="PTHR42160:SF1">
    <property type="entry name" value="URACIL-DNA GLYCOSYLASE SUPERFAMILY PROTEIN"/>
    <property type="match status" value="1"/>
</dbReference>
<reference evidence="2 3" key="1">
    <citation type="submission" date="2023-06" db="EMBL/GenBank/DDBJ databases">
        <title>Alteromonas sp. ASW11-36 isolated from intertidal sand.</title>
        <authorList>
            <person name="Li Y."/>
        </authorList>
    </citation>
    <scope>NUCLEOTIDE SEQUENCE [LARGE SCALE GENOMIC DNA]</scope>
    <source>
        <strain evidence="2 3">ASW11-36</strain>
    </source>
</reference>
<name>A0ABT7T0Y3_9ALTE</name>
<evidence type="ECO:0000259" key="1">
    <source>
        <dbReference type="SMART" id="SM00986"/>
    </source>
</evidence>
<feature type="domain" description="Uracil-DNA glycosylase-like" evidence="1">
    <location>
        <begin position="2"/>
        <end position="154"/>
    </location>
</feature>
<dbReference type="SMART" id="SM00986">
    <property type="entry name" value="UDG"/>
    <property type="match status" value="1"/>
</dbReference>
<dbReference type="EMBL" id="JAUCBP010000013">
    <property type="protein sequence ID" value="MDM7862105.1"/>
    <property type="molecule type" value="Genomic_DNA"/>
</dbReference>
<comment type="caution">
    <text evidence="2">The sequence shown here is derived from an EMBL/GenBank/DDBJ whole genome shotgun (WGS) entry which is preliminary data.</text>
</comment>
<gene>
    <name evidence="2" type="ORF">QTP81_15985</name>
</gene>
<keyword evidence="3" id="KW-1185">Reference proteome</keyword>
<dbReference type="SUPFAM" id="SSF52141">
    <property type="entry name" value="Uracil-DNA glycosylase-like"/>
    <property type="match status" value="1"/>
</dbReference>
<accession>A0ABT7T0Y3</accession>
<dbReference type="InterPro" id="IPR047124">
    <property type="entry name" value="HI_0220.2"/>
</dbReference>
<proteinExistence type="predicted"/>
<dbReference type="PANTHER" id="PTHR42160">
    <property type="entry name" value="URACIL-DNA GLYCOSYLASE SUPERFAMILY PROTEIN"/>
    <property type="match status" value="1"/>
</dbReference>
<evidence type="ECO:0000313" key="3">
    <source>
        <dbReference type="Proteomes" id="UP001234343"/>
    </source>
</evidence>
<dbReference type="Proteomes" id="UP001234343">
    <property type="component" value="Unassembled WGS sequence"/>
</dbReference>